<gene>
    <name evidence="1" type="ORF">EKO23_04385</name>
</gene>
<evidence type="ECO:0000313" key="2">
    <source>
        <dbReference type="Proteomes" id="UP000295198"/>
    </source>
</evidence>
<reference evidence="1 2" key="1">
    <citation type="submission" date="2019-01" db="EMBL/GenBank/DDBJ databases">
        <title>Nocardioides guangzhouensis sp. nov., an actinobacterium isolated from soil.</title>
        <authorList>
            <person name="Fu Y."/>
            <person name="Cai Y."/>
            <person name="Lin Z."/>
            <person name="Chen P."/>
        </authorList>
    </citation>
    <scope>NUCLEOTIDE SEQUENCE [LARGE SCALE GENOMIC DNA]</scope>
    <source>
        <strain evidence="1 2">130</strain>
    </source>
</reference>
<dbReference type="RefSeq" id="WP_134714466.1">
    <property type="nucleotide sequence ID" value="NZ_SDKM01000004.1"/>
</dbReference>
<proteinExistence type="predicted"/>
<evidence type="ECO:0000313" key="1">
    <source>
        <dbReference type="EMBL" id="RYP88085.1"/>
    </source>
</evidence>
<dbReference type="OrthoDB" id="9984110at2"/>
<keyword evidence="2" id="KW-1185">Reference proteome</keyword>
<comment type="caution">
    <text evidence="1">The sequence shown here is derived from an EMBL/GenBank/DDBJ whole genome shotgun (WGS) entry which is preliminary data.</text>
</comment>
<dbReference type="Proteomes" id="UP000295198">
    <property type="component" value="Unassembled WGS sequence"/>
</dbReference>
<sequence>MSHTAATLPAGHRSEPEHLDETCVLTIYPDHPLTVDRVLRRLELLRRRLSARWCGLEGAFAGYDQLQVGDHEGIFDGTVHLHARLIRADHSSHVVELTATRPVDPAATLDGQAVGEAILVHGVGRALETRSASTSERRAR</sequence>
<name>A0A4Q4ZJR6_9ACTN</name>
<dbReference type="EMBL" id="SDKM01000004">
    <property type="protein sequence ID" value="RYP88085.1"/>
    <property type="molecule type" value="Genomic_DNA"/>
</dbReference>
<protein>
    <submittedName>
        <fullName evidence="1">Uncharacterized protein</fullName>
    </submittedName>
</protein>
<accession>A0A4Q4ZJR6</accession>
<dbReference type="AlphaFoldDB" id="A0A4Q4ZJR6"/>
<organism evidence="1 2">
    <name type="scientific">Nocardioides guangzhouensis</name>
    <dbReference type="NCBI Taxonomy" id="2497878"/>
    <lineage>
        <taxon>Bacteria</taxon>
        <taxon>Bacillati</taxon>
        <taxon>Actinomycetota</taxon>
        <taxon>Actinomycetes</taxon>
        <taxon>Propionibacteriales</taxon>
        <taxon>Nocardioidaceae</taxon>
        <taxon>Nocardioides</taxon>
    </lineage>
</organism>